<dbReference type="InterPro" id="IPR024726">
    <property type="entry name" value="FhuF_C"/>
</dbReference>
<gene>
    <name evidence="3" type="ORF">NCTC7582_02870</name>
</gene>
<protein>
    <submittedName>
        <fullName evidence="3">Putative ferric iron reductase protein</fullName>
    </submittedName>
</protein>
<dbReference type="Pfam" id="PF06276">
    <property type="entry name" value="FhuF"/>
    <property type="match status" value="1"/>
</dbReference>
<dbReference type="GO" id="GO:0051537">
    <property type="term" value="F:2 iron, 2 sulfur cluster binding"/>
    <property type="evidence" value="ECO:0007669"/>
    <property type="project" value="InterPro"/>
</dbReference>
<dbReference type="AlphaFoldDB" id="A0A2X0YCC4"/>
<dbReference type="Pfam" id="PF11575">
    <property type="entry name" value="FhuF_C"/>
    <property type="match status" value="1"/>
</dbReference>
<feature type="domain" description="Ferric siderophore reductase C-terminal" evidence="2">
    <location>
        <begin position="228"/>
        <end position="250"/>
    </location>
</feature>
<dbReference type="RefSeq" id="WP_112117543.1">
    <property type="nucleotide sequence ID" value="NZ_CP134502.1"/>
</dbReference>
<evidence type="ECO:0000313" key="4">
    <source>
        <dbReference type="Proteomes" id="UP000251431"/>
    </source>
</evidence>
<reference evidence="3 4" key="1">
    <citation type="submission" date="2018-06" db="EMBL/GenBank/DDBJ databases">
        <authorList>
            <consortium name="Pathogen Informatics"/>
            <person name="Doyle S."/>
        </authorList>
    </citation>
    <scope>NUCLEOTIDE SEQUENCE [LARGE SCALE GENOMIC DNA]</scope>
    <source>
        <strain evidence="3 4">NCTC7582</strain>
    </source>
</reference>
<dbReference type="InterPro" id="IPR022770">
    <property type="entry name" value="IucA/IucC-like_C"/>
</dbReference>
<accession>A0A2X0YCC4</accession>
<sequence length="253" mass="29304">MSLSLSAEETSVLLREYRLSIEPAVDATYSLYAKNLLDNEQALDYLQKIAHFFQSPSILVTASLFAKRYSVLTIASAFYAMSRYDKGLHCRIENMWVEAESSKPWLPTIRLIDRTVSIPTEDREKWRDEVLREIFANNLAKVWQSLAKISKIPKTILWENTAIYVNWLYETKIGEGASEQEKARIQEDYHYIVNLAPGSIFGERKNPLTDYCGPKVTIMESEQPVRLRKTCCFYYHTSDEANDYCISCPKIKR</sequence>
<evidence type="ECO:0000259" key="2">
    <source>
        <dbReference type="Pfam" id="PF11575"/>
    </source>
</evidence>
<name>A0A2X0YCC4_9BACI</name>
<organism evidence="3 4">
    <name type="scientific">Lysinibacillus capsici</name>
    <dbReference type="NCBI Taxonomy" id="2115968"/>
    <lineage>
        <taxon>Bacteria</taxon>
        <taxon>Bacillati</taxon>
        <taxon>Bacillota</taxon>
        <taxon>Bacilli</taxon>
        <taxon>Bacillales</taxon>
        <taxon>Bacillaceae</taxon>
        <taxon>Lysinibacillus</taxon>
    </lineage>
</organism>
<evidence type="ECO:0000313" key="3">
    <source>
        <dbReference type="EMBL" id="SPT99990.1"/>
    </source>
</evidence>
<proteinExistence type="predicted"/>
<dbReference type="EMBL" id="UAQE01000001">
    <property type="protein sequence ID" value="SPT99990.1"/>
    <property type="molecule type" value="Genomic_DNA"/>
</dbReference>
<dbReference type="GO" id="GO:0003824">
    <property type="term" value="F:catalytic activity"/>
    <property type="evidence" value="ECO:0007669"/>
    <property type="project" value="UniProtKB-ARBA"/>
</dbReference>
<dbReference type="STRING" id="1421.A2J09_01985"/>
<evidence type="ECO:0000259" key="1">
    <source>
        <dbReference type="Pfam" id="PF06276"/>
    </source>
</evidence>
<dbReference type="Proteomes" id="UP000251431">
    <property type="component" value="Unassembled WGS sequence"/>
</dbReference>
<feature type="domain" description="Aerobactin siderophore biosynthesis IucA/IucC-like C-terminal" evidence="1">
    <location>
        <begin position="63"/>
        <end position="172"/>
    </location>
</feature>